<dbReference type="Pfam" id="PF01554">
    <property type="entry name" value="MatE"/>
    <property type="match status" value="2"/>
</dbReference>
<feature type="transmembrane region" description="Helical" evidence="2">
    <location>
        <begin position="262"/>
        <end position="283"/>
    </location>
</feature>
<dbReference type="EMBL" id="CDMY01000540">
    <property type="protein sequence ID" value="CEM21276.1"/>
    <property type="molecule type" value="Genomic_DNA"/>
</dbReference>
<evidence type="ECO:0008006" key="5">
    <source>
        <dbReference type="Google" id="ProtNLM"/>
    </source>
</evidence>
<dbReference type="PhylomeDB" id="A0A0G4G090"/>
<dbReference type="GO" id="GO:0016020">
    <property type="term" value="C:membrane"/>
    <property type="evidence" value="ECO:0007669"/>
    <property type="project" value="InterPro"/>
</dbReference>
<dbReference type="STRING" id="1169540.A0A0G4G090"/>
<keyword evidence="2" id="KW-1133">Transmembrane helix</keyword>
<feature type="transmembrane region" description="Helical" evidence="2">
    <location>
        <begin position="295"/>
        <end position="315"/>
    </location>
</feature>
<keyword evidence="2" id="KW-0812">Transmembrane</keyword>
<accession>A0A0G4G090</accession>
<reference evidence="3 4" key="1">
    <citation type="submission" date="2014-11" db="EMBL/GenBank/DDBJ databases">
        <authorList>
            <person name="Zhu J."/>
            <person name="Qi W."/>
            <person name="Song R."/>
        </authorList>
    </citation>
    <scope>NUCLEOTIDE SEQUENCE [LARGE SCALE GENOMIC DNA]</scope>
</reference>
<keyword evidence="4" id="KW-1185">Reference proteome</keyword>
<proteinExistence type="inferred from homology"/>
<gene>
    <name evidence="3" type="ORF">Vbra_22635</name>
</gene>
<comment type="similarity">
    <text evidence="1">Belongs to the multi antimicrobial extrusion (MATE) (TC 2.A.66.1) family.</text>
</comment>
<evidence type="ECO:0000256" key="2">
    <source>
        <dbReference type="SAM" id="Phobius"/>
    </source>
</evidence>
<dbReference type="OMA" id="MAMFVCE"/>
<evidence type="ECO:0000313" key="4">
    <source>
        <dbReference type="Proteomes" id="UP000041254"/>
    </source>
</evidence>
<dbReference type="OrthoDB" id="422231at2759"/>
<feature type="transmembrane region" description="Helical" evidence="2">
    <location>
        <begin position="75"/>
        <end position="96"/>
    </location>
</feature>
<feature type="transmembrane region" description="Helical" evidence="2">
    <location>
        <begin position="28"/>
        <end position="48"/>
    </location>
</feature>
<dbReference type="GO" id="GO:0042910">
    <property type="term" value="F:xenobiotic transmembrane transporter activity"/>
    <property type="evidence" value="ECO:0007669"/>
    <property type="project" value="InterPro"/>
</dbReference>
<dbReference type="VEuPathDB" id="CryptoDB:Vbra_22635"/>
<keyword evidence="2" id="KW-0472">Membrane</keyword>
<sequence length="478" mass="51168">MTKNGLDFSKVLVLLAYAGRSGSELQSAAGLAIFLVNSFCMACGLGFARSLDTLCSQAFGAGADRMAGIQLLRGLFMLLVLLIPLAVVCVASRFFWPLFLGDGVASMVAFQYCLCLMPSLPCRCFYEAVDKFYLSKGVTHPQIWFAALSFVCMVGLIYVFESFPGHAPPCGFVCPPIAFSTASFLMAMCFVVYSLVTDRLEWTKGSLSEVLDSRGLMEICKLGGSAVVMTCLERWCWSGVVFVSGAFGNVAVAASASLLSLYSALAALPWGLSNATAVLVGNAIGDCNYRQARRLCFAALVLIFAVMSVCCGSVVLSRKPIGHILATDHHTHNTIVAHLPLLMAILLADSLYAVLRGVQDGIGRQFPSACASVCAYVGVGIPAACVFCLAWSMRLWGLFSALALAVLVKVMVFSVFLCRVDWPLEVSKALQRLSVQTRQEGGMGMGMTGDGASPKARAYRLIHDDDIVHRETDDGMGG</sequence>
<name>A0A0G4G090_VITBC</name>
<protein>
    <recommendedName>
        <fullName evidence="5">Protein DETOXIFICATION</fullName>
    </recommendedName>
</protein>
<feature type="transmembrane region" description="Helical" evidence="2">
    <location>
        <begin position="172"/>
        <end position="196"/>
    </location>
</feature>
<feature type="transmembrane region" description="Helical" evidence="2">
    <location>
        <begin position="108"/>
        <end position="129"/>
    </location>
</feature>
<dbReference type="InterPro" id="IPR002528">
    <property type="entry name" value="MATE_fam"/>
</dbReference>
<feature type="transmembrane region" description="Helical" evidence="2">
    <location>
        <begin position="366"/>
        <end position="392"/>
    </location>
</feature>
<dbReference type="AlphaFoldDB" id="A0A0G4G090"/>
<feature type="transmembrane region" description="Helical" evidence="2">
    <location>
        <begin position="141"/>
        <end position="160"/>
    </location>
</feature>
<organism evidence="3 4">
    <name type="scientific">Vitrella brassicaformis (strain CCMP3155)</name>
    <dbReference type="NCBI Taxonomy" id="1169540"/>
    <lineage>
        <taxon>Eukaryota</taxon>
        <taxon>Sar</taxon>
        <taxon>Alveolata</taxon>
        <taxon>Colpodellida</taxon>
        <taxon>Vitrellaceae</taxon>
        <taxon>Vitrella</taxon>
    </lineage>
</organism>
<dbReference type="PANTHER" id="PTHR11206">
    <property type="entry name" value="MULTIDRUG RESISTANCE PROTEIN"/>
    <property type="match status" value="1"/>
</dbReference>
<feature type="transmembrane region" description="Helical" evidence="2">
    <location>
        <begin position="235"/>
        <end position="256"/>
    </location>
</feature>
<dbReference type="Proteomes" id="UP000041254">
    <property type="component" value="Unassembled WGS sequence"/>
</dbReference>
<dbReference type="GO" id="GO:0015297">
    <property type="term" value="F:antiporter activity"/>
    <property type="evidence" value="ECO:0007669"/>
    <property type="project" value="InterPro"/>
</dbReference>
<evidence type="ECO:0000256" key="1">
    <source>
        <dbReference type="ARBA" id="ARBA00010199"/>
    </source>
</evidence>
<feature type="transmembrane region" description="Helical" evidence="2">
    <location>
        <begin position="398"/>
        <end position="418"/>
    </location>
</feature>
<evidence type="ECO:0000313" key="3">
    <source>
        <dbReference type="EMBL" id="CEM21276.1"/>
    </source>
</evidence>
<feature type="transmembrane region" description="Helical" evidence="2">
    <location>
        <begin position="335"/>
        <end position="354"/>
    </location>
</feature>
<dbReference type="InParanoid" id="A0A0G4G090"/>